<feature type="domain" description="CCHC-type" evidence="3">
    <location>
        <begin position="34"/>
        <end position="49"/>
    </location>
</feature>
<dbReference type="Proteomes" id="UP001293254">
    <property type="component" value="Unassembled WGS sequence"/>
</dbReference>
<dbReference type="PROSITE" id="PS50158">
    <property type="entry name" value="ZF_CCHC"/>
    <property type="match status" value="1"/>
</dbReference>
<reference evidence="4" key="1">
    <citation type="submission" date="2020-06" db="EMBL/GenBank/DDBJ databases">
        <authorList>
            <person name="Li T."/>
            <person name="Hu X."/>
            <person name="Zhang T."/>
            <person name="Song X."/>
            <person name="Zhang H."/>
            <person name="Dai N."/>
            <person name="Sheng W."/>
            <person name="Hou X."/>
            <person name="Wei L."/>
        </authorList>
    </citation>
    <scope>NUCLEOTIDE SEQUENCE</scope>
    <source>
        <strain evidence="4">3651</strain>
        <tissue evidence="4">Leaf</tissue>
    </source>
</reference>
<evidence type="ECO:0000259" key="3">
    <source>
        <dbReference type="PROSITE" id="PS50158"/>
    </source>
</evidence>
<dbReference type="AlphaFoldDB" id="A0AAE2CBG4"/>
<keyword evidence="1" id="KW-0862">Zinc</keyword>
<dbReference type="InterPro" id="IPR001878">
    <property type="entry name" value="Znf_CCHC"/>
</dbReference>
<dbReference type="EMBL" id="JACGWO010000011">
    <property type="protein sequence ID" value="KAK4415982.1"/>
    <property type="molecule type" value="Genomic_DNA"/>
</dbReference>
<evidence type="ECO:0000256" key="1">
    <source>
        <dbReference type="PROSITE-ProRule" id="PRU00047"/>
    </source>
</evidence>
<feature type="region of interest" description="Disordered" evidence="2">
    <location>
        <begin position="107"/>
        <end position="141"/>
    </location>
</feature>
<evidence type="ECO:0000256" key="2">
    <source>
        <dbReference type="SAM" id="MobiDB-lite"/>
    </source>
</evidence>
<sequence>MDVRRPLKRFLTVRSSTREEIMVSFSYERLPNFCYICGVLGHIAHNCTQQFEVGFYDPKVETQYGPWLRSTVIIPRFRQSRGEQQTTGPAMNSMTWTLRNQVRAETEPNEEGNHGVGCGADNVISGNEGRRGSNMAGERVETEGGTTAEIGEVVGYHRKQLGWEME</sequence>
<comment type="caution">
    <text evidence="4">The sequence shown here is derived from an EMBL/GenBank/DDBJ whole genome shotgun (WGS) entry which is preliminary data.</text>
</comment>
<accession>A0AAE2CBG4</accession>
<reference evidence="4" key="2">
    <citation type="journal article" date="2024" name="Plant">
        <title>Genomic evolution and insights into agronomic trait innovations of Sesamum species.</title>
        <authorList>
            <person name="Miao H."/>
            <person name="Wang L."/>
            <person name="Qu L."/>
            <person name="Liu H."/>
            <person name="Sun Y."/>
            <person name="Le M."/>
            <person name="Wang Q."/>
            <person name="Wei S."/>
            <person name="Zheng Y."/>
            <person name="Lin W."/>
            <person name="Duan Y."/>
            <person name="Cao H."/>
            <person name="Xiong S."/>
            <person name="Wang X."/>
            <person name="Wei L."/>
            <person name="Li C."/>
            <person name="Ma Q."/>
            <person name="Ju M."/>
            <person name="Zhao R."/>
            <person name="Li G."/>
            <person name="Mu C."/>
            <person name="Tian Q."/>
            <person name="Mei H."/>
            <person name="Zhang T."/>
            <person name="Gao T."/>
            <person name="Zhang H."/>
        </authorList>
    </citation>
    <scope>NUCLEOTIDE SEQUENCE</scope>
    <source>
        <strain evidence="4">3651</strain>
    </source>
</reference>
<keyword evidence="1" id="KW-0479">Metal-binding</keyword>
<evidence type="ECO:0000313" key="4">
    <source>
        <dbReference type="EMBL" id="KAK4415982.1"/>
    </source>
</evidence>
<organism evidence="4 5">
    <name type="scientific">Sesamum alatum</name>
    <dbReference type="NCBI Taxonomy" id="300844"/>
    <lineage>
        <taxon>Eukaryota</taxon>
        <taxon>Viridiplantae</taxon>
        <taxon>Streptophyta</taxon>
        <taxon>Embryophyta</taxon>
        <taxon>Tracheophyta</taxon>
        <taxon>Spermatophyta</taxon>
        <taxon>Magnoliopsida</taxon>
        <taxon>eudicotyledons</taxon>
        <taxon>Gunneridae</taxon>
        <taxon>Pentapetalae</taxon>
        <taxon>asterids</taxon>
        <taxon>lamiids</taxon>
        <taxon>Lamiales</taxon>
        <taxon>Pedaliaceae</taxon>
        <taxon>Sesamum</taxon>
    </lineage>
</organism>
<evidence type="ECO:0000313" key="5">
    <source>
        <dbReference type="Proteomes" id="UP001293254"/>
    </source>
</evidence>
<dbReference type="GO" id="GO:0003676">
    <property type="term" value="F:nucleic acid binding"/>
    <property type="evidence" value="ECO:0007669"/>
    <property type="project" value="InterPro"/>
</dbReference>
<dbReference type="InterPro" id="IPR036875">
    <property type="entry name" value="Znf_CCHC_sf"/>
</dbReference>
<name>A0AAE2CBG4_9LAMI</name>
<dbReference type="InterPro" id="IPR025836">
    <property type="entry name" value="Zn_knuckle_CX2CX4HX4C"/>
</dbReference>
<proteinExistence type="predicted"/>
<dbReference type="Pfam" id="PF14392">
    <property type="entry name" value="zf-CCHC_4"/>
    <property type="match status" value="1"/>
</dbReference>
<protein>
    <recommendedName>
        <fullName evidence="3">CCHC-type domain-containing protein</fullName>
    </recommendedName>
</protein>
<keyword evidence="1" id="KW-0863">Zinc-finger</keyword>
<gene>
    <name evidence="4" type="ORF">Salat_2705600</name>
</gene>
<dbReference type="GO" id="GO:0008270">
    <property type="term" value="F:zinc ion binding"/>
    <property type="evidence" value="ECO:0007669"/>
    <property type="project" value="UniProtKB-KW"/>
</dbReference>
<dbReference type="SUPFAM" id="SSF57756">
    <property type="entry name" value="Retrovirus zinc finger-like domains"/>
    <property type="match status" value="1"/>
</dbReference>
<keyword evidence="5" id="KW-1185">Reference proteome</keyword>